<keyword evidence="2" id="KW-1185">Reference proteome</keyword>
<feature type="non-terminal residue" evidence="1">
    <location>
        <position position="1"/>
    </location>
</feature>
<dbReference type="Proteomes" id="UP000790709">
    <property type="component" value="Unassembled WGS sequence"/>
</dbReference>
<feature type="non-terminal residue" evidence="1">
    <location>
        <position position="118"/>
    </location>
</feature>
<name>A0ACB8B228_9AGAM</name>
<reference evidence="1" key="1">
    <citation type="journal article" date="2021" name="New Phytol.">
        <title>Evolutionary innovations through gain and loss of genes in the ectomycorrhizal Boletales.</title>
        <authorList>
            <person name="Wu G."/>
            <person name="Miyauchi S."/>
            <person name="Morin E."/>
            <person name="Kuo A."/>
            <person name="Drula E."/>
            <person name="Varga T."/>
            <person name="Kohler A."/>
            <person name="Feng B."/>
            <person name="Cao Y."/>
            <person name="Lipzen A."/>
            <person name="Daum C."/>
            <person name="Hundley H."/>
            <person name="Pangilinan J."/>
            <person name="Johnson J."/>
            <person name="Barry K."/>
            <person name="LaButti K."/>
            <person name="Ng V."/>
            <person name="Ahrendt S."/>
            <person name="Min B."/>
            <person name="Choi I.G."/>
            <person name="Park H."/>
            <person name="Plett J.M."/>
            <person name="Magnuson J."/>
            <person name="Spatafora J.W."/>
            <person name="Nagy L.G."/>
            <person name="Henrissat B."/>
            <person name="Grigoriev I.V."/>
            <person name="Yang Z.L."/>
            <person name="Xu J."/>
            <person name="Martin F.M."/>
        </authorList>
    </citation>
    <scope>NUCLEOTIDE SEQUENCE</scope>
    <source>
        <strain evidence="1">KUC20120723A-06</strain>
    </source>
</reference>
<dbReference type="EMBL" id="MU266628">
    <property type="protein sequence ID" value="KAH7919815.1"/>
    <property type="molecule type" value="Genomic_DNA"/>
</dbReference>
<proteinExistence type="predicted"/>
<evidence type="ECO:0000313" key="1">
    <source>
        <dbReference type="EMBL" id="KAH7919815.1"/>
    </source>
</evidence>
<protein>
    <submittedName>
        <fullName evidence="1">Uncharacterized protein</fullName>
    </submittedName>
</protein>
<gene>
    <name evidence="1" type="ORF">BV22DRAFT_986510</name>
</gene>
<organism evidence="1 2">
    <name type="scientific">Leucogyrophana mollusca</name>
    <dbReference type="NCBI Taxonomy" id="85980"/>
    <lineage>
        <taxon>Eukaryota</taxon>
        <taxon>Fungi</taxon>
        <taxon>Dikarya</taxon>
        <taxon>Basidiomycota</taxon>
        <taxon>Agaricomycotina</taxon>
        <taxon>Agaricomycetes</taxon>
        <taxon>Agaricomycetidae</taxon>
        <taxon>Boletales</taxon>
        <taxon>Boletales incertae sedis</taxon>
        <taxon>Leucogyrophana</taxon>
    </lineage>
</organism>
<sequence length="118" mass="12880">SKPFITQLCLYGPKGVMSSFHSNVDNGAMINAIDTAVFHKAARRLRSLISSQRVLRMADGTKVKSQGIWKGTVRWGDVCVKTTFEVFPSGGNWSILIGKPLLEQIGAVHDYGSDVISI</sequence>
<evidence type="ECO:0000313" key="2">
    <source>
        <dbReference type="Proteomes" id="UP000790709"/>
    </source>
</evidence>
<accession>A0ACB8B228</accession>
<comment type="caution">
    <text evidence="1">The sequence shown here is derived from an EMBL/GenBank/DDBJ whole genome shotgun (WGS) entry which is preliminary data.</text>
</comment>